<dbReference type="GO" id="GO:0008270">
    <property type="term" value="F:zinc ion binding"/>
    <property type="evidence" value="ECO:0007669"/>
    <property type="project" value="UniProtKB-KW"/>
</dbReference>
<dbReference type="Gene3D" id="2.60.120.920">
    <property type="match status" value="2"/>
</dbReference>
<dbReference type="Pfam" id="PF13765">
    <property type="entry name" value="PRY"/>
    <property type="match status" value="1"/>
</dbReference>
<organism evidence="5">
    <name type="scientific">Stegastes partitus</name>
    <name type="common">bicolor damselfish</name>
    <dbReference type="NCBI Taxonomy" id="144197"/>
    <lineage>
        <taxon>Eukaryota</taxon>
        <taxon>Metazoa</taxon>
        <taxon>Chordata</taxon>
        <taxon>Craniata</taxon>
        <taxon>Vertebrata</taxon>
        <taxon>Euteleostomi</taxon>
        <taxon>Actinopterygii</taxon>
        <taxon>Neopterygii</taxon>
        <taxon>Teleostei</taxon>
        <taxon>Neoteleostei</taxon>
        <taxon>Acanthomorphata</taxon>
        <taxon>Ovalentaria</taxon>
        <taxon>Pomacentridae</taxon>
        <taxon>Stegastes</taxon>
    </lineage>
</organism>
<proteinExistence type="predicted"/>
<accession>A0A3B5B3Q7</accession>
<evidence type="ECO:0000313" key="5">
    <source>
        <dbReference type="Ensembl" id="ENSSPAP00000027785.1"/>
    </source>
</evidence>
<keyword evidence="3" id="KW-0862">Zinc</keyword>
<evidence type="ECO:0000259" key="4">
    <source>
        <dbReference type="SMART" id="SM00589"/>
    </source>
</evidence>
<dbReference type="STRING" id="144197.ENSSPAP00000027785"/>
<dbReference type="Ensembl" id="ENSSPAT00000028239.1">
    <property type="protein sequence ID" value="ENSSPAP00000027785.1"/>
    <property type="gene ID" value="ENSSPAG00000020953.1"/>
</dbReference>
<dbReference type="InterPro" id="IPR043136">
    <property type="entry name" value="B30.2/SPRY_sf"/>
</dbReference>
<reference evidence="5" key="1">
    <citation type="submission" date="2023-09" db="UniProtKB">
        <authorList>
            <consortium name="Ensembl"/>
        </authorList>
    </citation>
    <scope>IDENTIFICATION</scope>
</reference>
<keyword evidence="2" id="KW-0863">Zinc-finger</keyword>
<dbReference type="SMART" id="SM00589">
    <property type="entry name" value="PRY"/>
    <property type="match status" value="1"/>
</dbReference>
<evidence type="ECO:0000256" key="3">
    <source>
        <dbReference type="ARBA" id="ARBA00022833"/>
    </source>
</evidence>
<sequence>MGCVIETEQSHQMINCSSVLSFVSPSDCCELELDTNSVNRNLHLCDNRKVVLVEKEQPYPDHPDRLDSWQLLCRTGLTGGCYWEVEWRGVVQTSVSYRGTRRKGNSGDCVFGGNDQSWSLDCSDVVGSVYVDCPAGTLSSYRVSSDSLIHLHTFNTSFTEPLYPGFSLWSPGSSVSLCSLEEGECYDVTAASSRCF</sequence>
<dbReference type="GeneTree" id="ENSGT01150000286922"/>
<evidence type="ECO:0000256" key="1">
    <source>
        <dbReference type="ARBA" id="ARBA00022723"/>
    </source>
</evidence>
<dbReference type="AlphaFoldDB" id="A0A3B5B3Q7"/>
<dbReference type="InterPro" id="IPR051051">
    <property type="entry name" value="E3_ubiq-ligase_TRIM/RNF"/>
</dbReference>
<dbReference type="PANTHER" id="PTHR25465">
    <property type="entry name" value="B-BOX DOMAIN CONTAINING"/>
    <property type="match status" value="1"/>
</dbReference>
<dbReference type="InterPro" id="IPR013320">
    <property type="entry name" value="ConA-like_dom_sf"/>
</dbReference>
<dbReference type="PANTHER" id="PTHR25465:SF5">
    <property type="entry name" value="E3 UBIQUITIN_ISG15 LIGASE TRIM25-RELATED"/>
    <property type="match status" value="1"/>
</dbReference>
<feature type="domain" description="SPRY-associated" evidence="4">
    <location>
        <begin position="28"/>
        <end position="78"/>
    </location>
</feature>
<dbReference type="InterPro" id="IPR006574">
    <property type="entry name" value="PRY"/>
</dbReference>
<dbReference type="SUPFAM" id="SSF49899">
    <property type="entry name" value="Concanavalin A-like lectins/glucanases"/>
    <property type="match status" value="1"/>
</dbReference>
<name>A0A3B5B3Q7_9TELE</name>
<protein>
    <recommendedName>
        <fullName evidence="4">SPRY-associated domain-containing protein</fullName>
    </recommendedName>
</protein>
<keyword evidence="1" id="KW-0479">Metal-binding</keyword>
<evidence type="ECO:0000256" key="2">
    <source>
        <dbReference type="ARBA" id="ARBA00022771"/>
    </source>
</evidence>